<comment type="caution">
    <text evidence="1">The sequence shown here is derived from an EMBL/GenBank/DDBJ whole genome shotgun (WGS) entry which is preliminary data.</text>
</comment>
<dbReference type="Proteomes" id="UP000184001">
    <property type="component" value="Unassembled WGS sequence"/>
</dbReference>
<dbReference type="EMBL" id="FQZR01000011">
    <property type="protein sequence ID" value="SHJ71638.1"/>
    <property type="molecule type" value="Genomic_DNA"/>
</dbReference>
<organism evidence="1 2">
    <name type="scientific">Halodesulfovibrio aestuarii</name>
    <dbReference type="NCBI Taxonomy" id="126333"/>
    <lineage>
        <taxon>Bacteria</taxon>
        <taxon>Pseudomonadati</taxon>
        <taxon>Thermodesulfobacteriota</taxon>
        <taxon>Desulfovibrionia</taxon>
        <taxon>Desulfovibrionales</taxon>
        <taxon>Desulfovibrionaceae</taxon>
        <taxon>Halodesulfovibrio</taxon>
    </lineage>
</organism>
<evidence type="ECO:0000313" key="1">
    <source>
        <dbReference type="EMBL" id="SHJ71638.1"/>
    </source>
</evidence>
<accession>A0A8G2CC49</accession>
<gene>
    <name evidence="1" type="ORF">SAMN05660830_03061</name>
</gene>
<evidence type="ECO:0000313" key="2">
    <source>
        <dbReference type="Proteomes" id="UP000184001"/>
    </source>
</evidence>
<dbReference type="AlphaFoldDB" id="A0A8G2CC49"/>
<dbReference type="RefSeq" id="WP_019999233.1">
    <property type="nucleotide sequence ID" value="NZ_CP192220.1"/>
</dbReference>
<reference evidence="1 2" key="1">
    <citation type="submission" date="2016-11" db="EMBL/GenBank/DDBJ databases">
        <authorList>
            <person name="Varghese N."/>
            <person name="Submissions S."/>
        </authorList>
    </citation>
    <scope>NUCLEOTIDE SEQUENCE [LARGE SCALE GENOMIC DNA]</scope>
    <source>
        <strain evidence="1 2">DSM 17919</strain>
    </source>
</reference>
<protein>
    <submittedName>
        <fullName evidence="1">Uncharacterized protein</fullName>
    </submittedName>
</protein>
<sequence length="99" mass="11289">MIVKDELNKVLSGYDTVLFTVDRVVCWFELKKGDRSLAVYGPKSDSKAFLLDTGEVEFQPCSIEDKNFSALVDATFEKHAKTEEEWGQEDIVIDEFGEF</sequence>
<proteinExistence type="predicted"/>
<name>A0A8G2CC49_9BACT</name>